<dbReference type="GO" id="GO:0000243">
    <property type="term" value="C:commitment complex"/>
    <property type="evidence" value="ECO:0007669"/>
    <property type="project" value="TreeGrafter"/>
</dbReference>
<accession>A0A8J2SLJ5</accession>
<comment type="caution">
    <text evidence="8">The sequence shown here is derived from an EMBL/GenBank/DDBJ whole genome shotgun (WGS) entry which is preliminary data.</text>
</comment>
<sequence>MSEQAAMDTSDAAAPEEDNARAQVDGTPAFRRCLEAVRLNDTCFASWSLLVAEAERSQNPLLGDVYERLLAAFPPLYGYWAKAARHAEKVEDSLAIFERGIEATKSASVDLWAKYAQYVVEQAKEGAISPQACRSILDRAQEACKFDPRSPLVADIVASYETDPARQLSTARTALKSARATDAAECGFASRDEALEKLTAIAEGAPKTSFQEADADEFLCAVAEESNDAAKADRMRSPYERRIRRPYFHAKPLDEDQLRAWRAYLDWEEDNGDGERVRHLYERCLVACCAYPEFWCRYASYLSPSSSDEAVAVLDRGLSFLKHAPDLLLLKAALLEATGDVDGARLVHESLTEHSAPGLLEAVLAHARFERRCGSREDVLAIYNGALPRLDAGSDARGLVQAALARFQLTVLRDANAARVTLENAIREAPQCRDLWVAYYALEAAADDAAAPKRVSALFAAALDDSTVNLPMVDQKALWALYLQHVEDMGPEIGHLLEVREAYAAWLRKTRQLA</sequence>
<evidence type="ECO:0000313" key="9">
    <source>
        <dbReference type="Proteomes" id="UP000789595"/>
    </source>
</evidence>
<keyword evidence="9" id="KW-1185">Reference proteome</keyword>
<evidence type="ECO:0000256" key="6">
    <source>
        <dbReference type="ARBA" id="ARBA00038019"/>
    </source>
</evidence>
<evidence type="ECO:0000256" key="7">
    <source>
        <dbReference type="SAM" id="MobiDB-lite"/>
    </source>
</evidence>
<protein>
    <recommendedName>
        <fullName evidence="10">Suppressor of forked domain-containing protein</fullName>
    </recommendedName>
</protein>
<feature type="region of interest" description="Disordered" evidence="7">
    <location>
        <begin position="1"/>
        <end position="21"/>
    </location>
</feature>
<gene>
    <name evidence="8" type="ORF">PECAL_2P31230</name>
</gene>
<dbReference type="Pfam" id="PF23240">
    <property type="entry name" value="HAT_PRP39_N"/>
    <property type="match status" value="1"/>
</dbReference>
<evidence type="ECO:0000256" key="4">
    <source>
        <dbReference type="ARBA" id="ARBA00023187"/>
    </source>
</evidence>
<keyword evidence="3" id="KW-0677">Repeat</keyword>
<dbReference type="SMART" id="SM00386">
    <property type="entry name" value="HAT"/>
    <property type="match status" value="5"/>
</dbReference>
<dbReference type="SUPFAM" id="SSF48452">
    <property type="entry name" value="TPR-like"/>
    <property type="match status" value="1"/>
</dbReference>
<dbReference type="Pfam" id="PF23241">
    <property type="entry name" value="HAT_PRP39_C"/>
    <property type="match status" value="1"/>
</dbReference>
<evidence type="ECO:0000256" key="3">
    <source>
        <dbReference type="ARBA" id="ARBA00022737"/>
    </source>
</evidence>
<evidence type="ECO:0000256" key="2">
    <source>
        <dbReference type="ARBA" id="ARBA00022664"/>
    </source>
</evidence>
<dbReference type="OrthoDB" id="10265668at2759"/>
<dbReference type="Proteomes" id="UP000789595">
    <property type="component" value="Unassembled WGS sequence"/>
</dbReference>
<evidence type="ECO:0008006" key="10">
    <source>
        <dbReference type="Google" id="ProtNLM"/>
    </source>
</evidence>
<dbReference type="GO" id="GO:0005685">
    <property type="term" value="C:U1 snRNP"/>
    <property type="evidence" value="ECO:0007669"/>
    <property type="project" value="TreeGrafter"/>
</dbReference>
<dbReference type="InterPro" id="IPR011990">
    <property type="entry name" value="TPR-like_helical_dom_sf"/>
</dbReference>
<dbReference type="PANTHER" id="PTHR17204:SF5">
    <property type="entry name" value="PRE-MRNA-PROCESSING FACTOR 39"/>
    <property type="match status" value="1"/>
</dbReference>
<comment type="subcellular location">
    <subcellularLocation>
        <location evidence="1">Nucleus</location>
    </subcellularLocation>
</comment>
<dbReference type="InterPro" id="IPR003107">
    <property type="entry name" value="HAT"/>
</dbReference>
<reference evidence="8" key="1">
    <citation type="submission" date="2021-11" db="EMBL/GenBank/DDBJ databases">
        <authorList>
            <consortium name="Genoscope - CEA"/>
            <person name="William W."/>
        </authorList>
    </citation>
    <scope>NUCLEOTIDE SEQUENCE</scope>
</reference>
<dbReference type="GO" id="GO:0000395">
    <property type="term" value="P:mRNA 5'-splice site recognition"/>
    <property type="evidence" value="ECO:0007669"/>
    <property type="project" value="TreeGrafter"/>
</dbReference>
<evidence type="ECO:0000256" key="5">
    <source>
        <dbReference type="ARBA" id="ARBA00023242"/>
    </source>
</evidence>
<keyword evidence="4" id="KW-0508">mRNA splicing</keyword>
<evidence type="ECO:0000313" key="8">
    <source>
        <dbReference type="EMBL" id="CAH0369976.1"/>
    </source>
</evidence>
<comment type="similarity">
    <text evidence="6">Belongs to the PRP39 family.</text>
</comment>
<dbReference type="InterPro" id="IPR059164">
    <property type="entry name" value="HAT_PRP39_C"/>
</dbReference>
<organism evidence="8 9">
    <name type="scientific">Pelagomonas calceolata</name>
    <dbReference type="NCBI Taxonomy" id="35677"/>
    <lineage>
        <taxon>Eukaryota</taxon>
        <taxon>Sar</taxon>
        <taxon>Stramenopiles</taxon>
        <taxon>Ochrophyta</taxon>
        <taxon>Pelagophyceae</taxon>
        <taxon>Pelagomonadales</taxon>
        <taxon>Pelagomonadaceae</taxon>
        <taxon>Pelagomonas</taxon>
    </lineage>
</organism>
<dbReference type="GO" id="GO:0071004">
    <property type="term" value="C:U2-type prespliceosome"/>
    <property type="evidence" value="ECO:0007669"/>
    <property type="project" value="TreeGrafter"/>
</dbReference>
<dbReference type="PANTHER" id="PTHR17204">
    <property type="entry name" value="PRE-MRNA PROCESSING PROTEIN PRP39-RELATED"/>
    <property type="match status" value="1"/>
</dbReference>
<dbReference type="EMBL" id="CAKKNE010000002">
    <property type="protein sequence ID" value="CAH0369976.1"/>
    <property type="molecule type" value="Genomic_DNA"/>
</dbReference>
<name>A0A8J2SLJ5_9STRA</name>
<keyword evidence="5" id="KW-0539">Nucleus</keyword>
<dbReference type="AlphaFoldDB" id="A0A8J2SLJ5"/>
<dbReference type="Gene3D" id="1.25.40.10">
    <property type="entry name" value="Tetratricopeptide repeat domain"/>
    <property type="match status" value="2"/>
</dbReference>
<evidence type="ECO:0000256" key="1">
    <source>
        <dbReference type="ARBA" id="ARBA00004123"/>
    </source>
</evidence>
<proteinExistence type="inferred from homology"/>
<dbReference type="GO" id="GO:0030627">
    <property type="term" value="F:pre-mRNA 5'-splice site binding"/>
    <property type="evidence" value="ECO:0007669"/>
    <property type="project" value="TreeGrafter"/>
</dbReference>
<keyword evidence="2" id="KW-0507">mRNA processing</keyword>